<keyword evidence="3" id="KW-1185">Reference proteome</keyword>
<evidence type="ECO:0000313" key="2">
    <source>
        <dbReference type="EMBL" id="MBD2723817.1"/>
    </source>
</evidence>
<sequence length="410" mass="45519">MALALAEDSEEVVCQFCKELTPSEYNFCVVCDSQTKCLECGKKTFPGKDYCLSCSKPLVVKKNGSQAPNHYLRTVEQDGDKRKEHTEFSLSDKSVAEIAPFVVAQILPDNRIGDGTVALPPAADEIETSATDVTPKSNADDASTAETPKAENPTANTDKLRFFTEDSGVLVATTKDFKGKTWSEQQKNFLVLYCFFYKLVFGKPVPSDDHLRSAAEKVDIVDKNNFTTYLKGVHSSYLMPITGGFQLNDDGIERAKTIITLLDNKQAPEGEKYWLRNKSTSAPATPRIKDEDKKKAEAWASEKVELGKLDVLELKMAREYAMFAIWSITVALKKGESVKSSEAYHYLTTKYANISVKSEAFLKAINNNKPRYFDSNQLDGSCYLTKFGKQCVEDWVSGKAKPSAAEAQKS</sequence>
<accession>A0ABR8JV26</accession>
<protein>
    <submittedName>
        <fullName evidence="2">Zinc ribbon domain-containing protein</fullName>
    </submittedName>
</protein>
<evidence type="ECO:0000313" key="3">
    <source>
        <dbReference type="Proteomes" id="UP000606003"/>
    </source>
</evidence>
<dbReference type="RefSeq" id="WP_190926895.1">
    <property type="nucleotide sequence ID" value="NZ_JACXAC010000005.1"/>
</dbReference>
<organism evidence="2 3">
    <name type="scientific">Hymenobacter armeniacus</name>
    <dbReference type="NCBI Taxonomy" id="2771358"/>
    <lineage>
        <taxon>Bacteria</taxon>
        <taxon>Pseudomonadati</taxon>
        <taxon>Bacteroidota</taxon>
        <taxon>Cytophagia</taxon>
        <taxon>Cytophagales</taxon>
        <taxon>Hymenobacteraceae</taxon>
        <taxon>Hymenobacter</taxon>
    </lineage>
</organism>
<dbReference type="Proteomes" id="UP000606003">
    <property type="component" value="Unassembled WGS sequence"/>
</dbReference>
<feature type="compositionally biased region" description="Polar residues" evidence="1">
    <location>
        <begin position="128"/>
        <end position="146"/>
    </location>
</feature>
<reference evidence="2 3" key="1">
    <citation type="submission" date="2020-09" db="EMBL/GenBank/DDBJ databases">
        <authorList>
            <person name="Kim M.K."/>
        </authorList>
    </citation>
    <scope>NUCLEOTIDE SEQUENCE [LARGE SCALE GENOMIC DNA]</scope>
    <source>
        <strain evidence="2 3">BT189</strain>
    </source>
</reference>
<name>A0ABR8JV26_9BACT</name>
<gene>
    <name evidence="2" type="ORF">IC234_16940</name>
</gene>
<feature type="region of interest" description="Disordered" evidence="1">
    <location>
        <begin position="127"/>
        <end position="157"/>
    </location>
</feature>
<dbReference type="EMBL" id="JACXAC010000005">
    <property type="protein sequence ID" value="MBD2723817.1"/>
    <property type="molecule type" value="Genomic_DNA"/>
</dbReference>
<comment type="caution">
    <text evidence="2">The sequence shown here is derived from an EMBL/GenBank/DDBJ whole genome shotgun (WGS) entry which is preliminary data.</text>
</comment>
<proteinExistence type="predicted"/>
<evidence type="ECO:0000256" key="1">
    <source>
        <dbReference type="SAM" id="MobiDB-lite"/>
    </source>
</evidence>